<evidence type="ECO:0000313" key="2">
    <source>
        <dbReference type="Proteomes" id="UP001230986"/>
    </source>
</evidence>
<sequence>MPANEYSPSVQSFYTTGGVSELLLPQNPRRTSVWIQPLTEDITINFGAVAGTRATGTLAFVDNPANAETIAINGVTITFLTTVADPTDEVEIGDNEKETRDNLLALLQASEDADLLEAEYEATEVSGDPGILITFKQGGVAGNAYTLANSSSANVVASGTTLEGGLDTGNGFLWLQNSEHWVNVAQFSSAGEEIYVISENADSEIVYLEAIGGV</sequence>
<dbReference type="Proteomes" id="UP001230986">
    <property type="component" value="Unassembled WGS sequence"/>
</dbReference>
<reference evidence="1 2" key="1">
    <citation type="submission" date="2023-06" db="EMBL/GenBank/DDBJ databases">
        <title>Whole genome sequence of Oscillatoria calcuttensis NRMC-F 0142.</title>
        <authorList>
            <person name="Shakena Fathima T."/>
            <person name="Muralitharan G."/>
            <person name="Thajuddin N."/>
        </authorList>
    </citation>
    <scope>NUCLEOTIDE SEQUENCE [LARGE SCALE GENOMIC DNA]</scope>
    <source>
        <strain evidence="1 2">NRMC-F 0142</strain>
    </source>
</reference>
<keyword evidence="2" id="KW-1185">Reference proteome</keyword>
<name>A0ABT7LUZ1_9CYAN</name>
<dbReference type="RefSeq" id="WP_286003992.1">
    <property type="nucleotide sequence ID" value="NZ_JASVEJ010000001.1"/>
</dbReference>
<protein>
    <submittedName>
        <fullName evidence="1">Uncharacterized protein</fullName>
    </submittedName>
</protein>
<accession>A0ABT7LUZ1</accession>
<proteinExistence type="predicted"/>
<gene>
    <name evidence="1" type="ORF">QQ055_00070</name>
</gene>
<comment type="caution">
    <text evidence="1">The sequence shown here is derived from an EMBL/GenBank/DDBJ whole genome shotgun (WGS) entry which is preliminary data.</text>
</comment>
<organism evidence="1 2">
    <name type="scientific">Geitlerinema calcuttense NRMC-F 0142</name>
    <dbReference type="NCBI Taxonomy" id="2922238"/>
    <lineage>
        <taxon>Bacteria</taxon>
        <taxon>Bacillati</taxon>
        <taxon>Cyanobacteriota</taxon>
        <taxon>Cyanophyceae</taxon>
        <taxon>Geitlerinematales</taxon>
        <taxon>Geitlerinemataceae</taxon>
        <taxon>Geitlerinema</taxon>
    </lineage>
</organism>
<evidence type="ECO:0000313" key="1">
    <source>
        <dbReference type="EMBL" id="MDL5055883.1"/>
    </source>
</evidence>
<dbReference type="EMBL" id="JASVEJ010000001">
    <property type="protein sequence ID" value="MDL5055883.1"/>
    <property type="molecule type" value="Genomic_DNA"/>
</dbReference>